<name>A0AA88P449_9TELE</name>
<protein>
    <submittedName>
        <fullName evidence="2">Uncharacterized protein</fullName>
    </submittedName>
</protein>
<feature type="region of interest" description="Disordered" evidence="1">
    <location>
        <begin position="1"/>
        <end position="21"/>
    </location>
</feature>
<reference evidence="2" key="1">
    <citation type="submission" date="2023-08" db="EMBL/GenBank/DDBJ databases">
        <title>Chromosome-level Genome Assembly of mud carp (Cirrhinus molitorella).</title>
        <authorList>
            <person name="Liu H."/>
        </authorList>
    </citation>
    <scope>NUCLEOTIDE SEQUENCE</scope>
    <source>
        <strain evidence="2">Prfri</strain>
        <tissue evidence="2">Muscle</tissue>
    </source>
</reference>
<keyword evidence="3" id="KW-1185">Reference proteome</keyword>
<evidence type="ECO:0000313" key="2">
    <source>
        <dbReference type="EMBL" id="KAK2872560.1"/>
    </source>
</evidence>
<gene>
    <name evidence="2" type="ORF">Q8A67_022457</name>
</gene>
<dbReference type="EMBL" id="JAUYZG010000022">
    <property type="protein sequence ID" value="KAK2872560.1"/>
    <property type="molecule type" value="Genomic_DNA"/>
</dbReference>
<evidence type="ECO:0000313" key="3">
    <source>
        <dbReference type="Proteomes" id="UP001187343"/>
    </source>
</evidence>
<proteinExistence type="predicted"/>
<accession>A0AA88P449</accession>
<sequence length="74" mass="8373">MGSDHPRSRAPAHTQNNDDLLSSVRRSFFQRSAVQRFRIASPAPAQNALAFSIRIRLYSPQRTTFELMKISAAQ</sequence>
<organism evidence="2 3">
    <name type="scientific">Cirrhinus molitorella</name>
    <name type="common">mud carp</name>
    <dbReference type="NCBI Taxonomy" id="172907"/>
    <lineage>
        <taxon>Eukaryota</taxon>
        <taxon>Metazoa</taxon>
        <taxon>Chordata</taxon>
        <taxon>Craniata</taxon>
        <taxon>Vertebrata</taxon>
        <taxon>Euteleostomi</taxon>
        <taxon>Actinopterygii</taxon>
        <taxon>Neopterygii</taxon>
        <taxon>Teleostei</taxon>
        <taxon>Ostariophysi</taxon>
        <taxon>Cypriniformes</taxon>
        <taxon>Cyprinidae</taxon>
        <taxon>Labeoninae</taxon>
        <taxon>Labeonini</taxon>
        <taxon>Cirrhinus</taxon>
    </lineage>
</organism>
<dbReference type="Proteomes" id="UP001187343">
    <property type="component" value="Unassembled WGS sequence"/>
</dbReference>
<evidence type="ECO:0000256" key="1">
    <source>
        <dbReference type="SAM" id="MobiDB-lite"/>
    </source>
</evidence>
<dbReference type="AlphaFoldDB" id="A0AA88P449"/>
<comment type="caution">
    <text evidence="2">The sequence shown here is derived from an EMBL/GenBank/DDBJ whole genome shotgun (WGS) entry which is preliminary data.</text>
</comment>